<proteinExistence type="predicted"/>
<dbReference type="InterPro" id="IPR007047">
    <property type="entry name" value="Flp_Fap"/>
</dbReference>
<dbReference type="RefSeq" id="WP_210283320.1">
    <property type="nucleotide sequence ID" value="NZ_JACHXN010000002.1"/>
</dbReference>
<accession>A0A839U5I8</accession>
<feature type="transmembrane region" description="Helical" evidence="1">
    <location>
        <begin position="27"/>
        <end position="49"/>
    </location>
</feature>
<evidence type="ECO:0000313" key="2">
    <source>
        <dbReference type="EMBL" id="MBB3144260.1"/>
    </source>
</evidence>
<dbReference type="Proteomes" id="UP000554520">
    <property type="component" value="Unassembled WGS sequence"/>
</dbReference>
<dbReference type="AlphaFoldDB" id="A0A839U5I8"/>
<name>A0A839U5I8_9HYPH</name>
<gene>
    <name evidence="2" type="ORF">FHS21_000656</name>
</gene>
<sequence>MRRPVKIIFDVFADFVRDRSGTTAIEYTLIASIISIGIMVGAGTLGTSLKDLYASFTNDVTEAANR</sequence>
<keyword evidence="1" id="KW-0472">Membrane</keyword>
<dbReference type="Pfam" id="PF04964">
    <property type="entry name" value="Flp_Fap"/>
    <property type="match status" value="1"/>
</dbReference>
<organism evidence="2 3">
    <name type="scientific">Phyllobacterium trifolii</name>
    <dbReference type="NCBI Taxonomy" id="300193"/>
    <lineage>
        <taxon>Bacteria</taxon>
        <taxon>Pseudomonadati</taxon>
        <taxon>Pseudomonadota</taxon>
        <taxon>Alphaproteobacteria</taxon>
        <taxon>Hyphomicrobiales</taxon>
        <taxon>Phyllobacteriaceae</taxon>
        <taxon>Phyllobacterium</taxon>
    </lineage>
</organism>
<evidence type="ECO:0000313" key="3">
    <source>
        <dbReference type="Proteomes" id="UP000554520"/>
    </source>
</evidence>
<reference evidence="2 3" key="1">
    <citation type="submission" date="2020-08" db="EMBL/GenBank/DDBJ databases">
        <title>Genomic Encyclopedia of Type Strains, Phase III (KMG-III): the genomes of soil and plant-associated and newly described type strains.</title>
        <authorList>
            <person name="Whitman W."/>
        </authorList>
    </citation>
    <scope>NUCLEOTIDE SEQUENCE [LARGE SCALE GENOMIC DNA]</scope>
    <source>
        <strain evidence="2 3">CECT 7015</strain>
    </source>
</reference>
<keyword evidence="1" id="KW-1133">Transmembrane helix</keyword>
<keyword evidence="3" id="KW-1185">Reference proteome</keyword>
<dbReference type="EMBL" id="JACHXN010000002">
    <property type="protein sequence ID" value="MBB3144260.1"/>
    <property type="molecule type" value="Genomic_DNA"/>
</dbReference>
<keyword evidence="1" id="KW-0812">Transmembrane</keyword>
<protein>
    <submittedName>
        <fullName evidence="2">Pilus assembly protein Flp/PilA</fullName>
    </submittedName>
</protein>
<comment type="caution">
    <text evidence="2">The sequence shown here is derived from an EMBL/GenBank/DDBJ whole genome shotgun (WGS) entry which is preliminary data.</text>
</comment>
<evidence type="ECO:0000256" key="1">
    <source>
        <dbReference type="SAM" id="Phobius"/>
    </source>
</evidence>